<feature type="domain" description="Polysaccharide pyruvyl transferase" evidence="2">
    <location>
        <begin position="18"/>
        <end position="323"/>
    </location>
</feature>
<keyword evidence="1" id="KW-0472">Membrane</keyword>
<keyword evidence="1" id="KW-1133">Transmembrane helix</keyword>
<dbReference type="PANTHER" id="PTHR36836">
    <property type="entry name" value="COLANIC ACID BIOSYNTHESIS PROTEIN WCAK"/>
    <property type="match status" value="1"/>
</dbReference>
<evidence type="ECO:0000256" key="1">
    <source>
        <dbReference type="SAM" id="Phobius"/>
    </source>
</evidence>
<keyword evidence="1" id="KW-0812">Transmembrane</keyword>
<dbReference type="Proteomes" id="UP000524246">
    <property type="component" value="Unassembled WGS sequence"/>
</dbReference>
<dbReference type="Pfam" id="PF04230">
    <property type="entry name" value="PS_pyruv_trans"/>
    <property type="match status" value="1"/>
</dbReference>
<evidence type="ECO:0000313" key="3">
    <source>
        <dbReference type="EMBL" id="NMC61949.1"/>
    </source>
</evidence>
<evidence type="ECO:0000313" key="4">
    <source>
        <dbReference type="Proteomes" id="UP000524246"/>
    </source>
</evidence>
<protein>
    <submittedName>
        <fullName evidence="3">Polysaccharide pyruvyl transferase family protein</fullName>
    </submittedName>
</protein>
<name>A0A7X9IJD5_9DELT</name>
<sequence>MKGDIPRITLIGSNSGRNLGDAAILASILSSMTKELPNAEFYVPSTNPDFVEKNYGKRFRVKGLSIWPWTFSIRLIGLPTFRAIWKSDVALICDGIIFGRKLWNPFFNWLNNLVFVVPFAKLVGCKVALFSCGIGPFPSKLSRWMAKFVINSSDLVMMRENDSKKLAEEIGVTKPIELTGDAAFMNEVSADSVADAILEKEGISSGKALLGVNVTAYFNTWLTASDRNQSKEDFLKTLADGIKSANEKLNNAFTPLLFSTHPMDEKTVADLAKHLDAKIISNSYYLSHDIQAVMRRCELFIGMRFHSLVLSSAVGAPIIGLVYMPKVRGYMRLLKCEELSIELASVSKELIQQKIIAAWNNRDELKNKQQLIVTQLKEAAFRAARLVRENFFSN</sequence>
<evidence type="ECO:0000259" key="2">
    <source>
        <dbReference type="Pfam" id="PF04230"/>
    </source>
</evidence>
<gene>
    <name evidence="3" type="ORF">GYA55_02145</name>
</gene>
<dbReference type="InterPro" id="IPR007345">
    <property type="entry name" value="Polysacch_pyruvyl_Trfase"/>
</dbReference>
<reference evidence="3 4" key="1">
    <citation type="journal article" date="2020" name="Biotechnol. Biofuels">
        <title>New insights from the biogas microbiome by comprehensive genome-resolved metagenomics of nearly 1600 species originating from multiple anaerobic digesters.</title>
        <authorList>
            <person name="Campanaro S."/>
            <person name="Treu L."/>
            <person name="Rodriguez-R L.M."/>
            <person name="Kovalovszki A."/>
            <person name="Ziels R.M."/>
            <person name="Maus I."/>
            <person name="Zhu X."/>
            <person name="Kougias P.G."/>
            <person name="Basile A."/>
            <person name="Luo G."/>
            <person name="Schluter A."/>
            <person name="Konstantinidis K.T."/>
            <person name="Angelidaki I."/>
        </authorList>
    </citation>
    <scope>NUCLEOTIDE SEQUENCE [LARGE SCALE GENOMIC DNA]</scope>
    <source>
        <strain evidence="3">AS27yjCOA_65</strain>
    </source>
</reference>
<feature type="transmembrane region" description="Helical" evidence="1">
    <location>
        <begin position="305"/>
        <end position="324"/>
    </location>
</feature>
<accession>A0A7X9IJD5</accession>
<dbReference type="PANTHER" id="PTHR36836:SF1">
    <property type="entry name" value="COLANIC ACID BIOSYNTHESIS PROTEIN WCAK"/>
    <property type="match status" value="1"/>
</dbReference>
<dbReference type="AlphaFoldDB" id="A0A7X9IJD5"/>
<comment type="caution">
    <text evidence="3">The sequence shown here is derived from an EMBL/GenBank/DDBJ whole genome shotgun (WGS) entry which is preliminary data.</text>
</comment>
<keyword evidence="3" id="KW-0808">Transferase</keyword>
<proteinExistence type="predicted"/>
<dbReference type="EMBL" id="JAAZON010000087">
    <property type="protein sequence ID" value="NMC61949.1"/>
    <property type="molecule type" value="Genomic_DNA"/>
</dbReference>
<dbReference type="GO" id="GO:0016740">
    <property type="term" value="F:transferase activity"/>
    <property type="evidence" value="ECO:0007669"/>
    <property type="project" value="UniProtKB-KW"/>
</dbReference>
<organism evidence="3 4">
    <name type="scientific">SAR324 cluster bacterium</name>
    <dbReference type="NCBI Taxonomy" id="2024889"/>
    <lineage>
        <taxon>Bacteria</taxon>
        <taxon>Deltaproteobacteria</taxon>
        <taxon>SAR324 cluster</taxon>
    </lineage>
</organism>